<dbReference type="PANTHER" id="PTHR15260">
    <property type="entry name" value="SARCOSPAN"/>
    <property type="match status" value="1"/>
</dbReference>
<feature type="region of interest" description="Disordered" evidence="5">
    <location>
        <begin position="1"/>
        <end position="40"/>
    </location>
</feature>
<keyword evidence="2 6" id="KW-0812">Transmembrane</keyword>
<dbReference type="OMA" id="RMCSLTT"/>
<evidence type="ECO:0000313" key="7">
    <source>
        <dbReference type="Ensembl" id="ENSOANP00000046316.1"/>
    </source>
</evidence>
<sequence length="251" mass="27793">MAKDQQPPGPARGGQREEEEEEKKKGKKKKLEEEDGEWGSEGTWCGCRFPLLLALAQGSLGLAGAVLGVLASGLSPSLPLRDTPYWAGILMCVVSILGFCMLCISYQVDEKTCIQFTMKLIYFLLSAFSMIICILAVAFAAHRYSQITQFACESVLDVCRCQLHASDEPLSRTFVYQDVADCTSVTGTFKTYLLVQMVLYLVCAFVSLLVCFVMWKHRYQAFYVGVRLCSLTASQVKRQKVESSGGSRSLP</sequence>
<evidence type="ECO:0000313" key="8">
    <source>
        <dbReference type="Proteomes" id="UP000002279"/>
    </source>
</evidence>
<dbReference type="Bgee" id="ENSOANG00000045085">
    <property type="expression patterns" value="Expressed in endometrium and 7 other cell types or tissues"/>
</dbReference>
<evidence type="ECO:0000256" key="2">
    <source>
        <dbReference type="ARBA" id="ARBA00022692"/>
    </source>
</evidence>
<evidence type="ECO:0000256" key="5">
    <source>
        <dbReference type="SAM" id="MobiDB-lite"/>
    </source>
</evidence>
<reference evidence="7" key="2">
    <citation type="submission" date="2025-08" db="UniProtKB">
        <authorList>
            <consortium name="Ensembl"/>
        </authorList>
    </citation>
    <scope>IDENTIFICATION</scope>
    <source>
        <strain evidence="7">Glennie</strain>
    </source>
</reference>
<dbReference type="KEGG" id="oaa:100090541"/>
<dbReference type="InParanoid" id="A0A6I8NZX4"/>
<proteinExistence type="predicted"/>
<dbReference type="Proteomes" id="UP000002279">
    <property type="component" value="Chromosome 2"/>
</dbReference>
<reference evidence="7" key="3">
    <citation type="submission" date="2025-09" db="UniProtKB">
        <authorList>
            <consortium name="Ensembl"/>
        </authorList>
    </citation>
    <scope>IDENTIFICATION</scope>
    <source>
        <strain evidence="7">Glennie</strain>
    </source>
</reference>
<dbReference type="PANTHER" id="PTHR15260:SF1">
    <property type="entry name" value="SARCOSPAN"/>
    <property type="match status" value="1"/>
</dbReference>
<name>A0A6I8NZX4_ORNAN</name>
<evidence type="ECO:0000256" key="1">
    <source>
        <dbReference type="ARBA" id="ARBA00004141"/>
    </source>
</evidence>
<dbReference type="GeneID" id="100090541"/>
<organism evidence="7 8">
    <name type="scientific">Ornithorhynchus anatinus</name>
    <name type="common">Duckbill platypus</name>
    <dbReference type="NCBI Taxonomy" id="9258"/>
    <lineage>
        <taxon>Eukaryota</taxon>
        <taxon>Metazoa</taxon>
        <taxon>Chordata</taxon>
        <taxon>Craniata</taxon>
        <taxon>Vertebrata</taxon>
        <taxon>Euteleostomi</taxon>
        <taxon>Mammalia</taxon>
        <taxon>Monotremata</taxon>
        <taxon>Ornithorhynchidae</taxon>
        <taxon>Ornithorhynchus</taxon>
    </lineage>
</organism>
<keyword evidence="8" id="KW-1185">Reference proteome</keyword>
<comment type="subcellular location">
    <subcellularLocation>
        <location evidence="1">Membrane</location>
        <topology evidence="1">Multi-pass membrane protein</topology>
    </subcellularLocation>
</comment>
<keyword evidence="4 6" id="KW-0472">Membrane</keyword>
<dbReference type="AlphaFoldDB" id="A0A6I8NZX4"/>
<dbReference type="Pfam" id="PF04103">
    <property type="entry name" value="CD20"/>
    <property type="match status" value="1"/>
</dbReference>
<accession>A0A6I8NZX4</accession>
<dbReference type="FunCoup" id="A0A6I8NZX4">
    <property type="interactions" value="449"/>
</dbReference>
<dbReference type="InterPro" id="IPR007237">
    <property type="entry name" value="CD20-like"/>
</dbReference>
<dbReference type="OrthoDB" id="10027693at2759"/>
<dbReference type="GO" id="GO:0016010">
    <property type="term" value="C:dystrophin-associated glycoprotein complex"/>
    <property type="evidence" value="ECO:0007669"/>
    <property type="project" value="InterPro"/>
</dbReference>
<keyword evidence="3 6" id="KW-1133">Transmembrane helix</keyword>
<dbReference type="GO" id="GO:0042383">
    <property type="term" value="C:sarcolemma"/>
    <property type="evidence" value="ECO:0000318"/>
    <property type="project" value="GO_Central"/>
</dbReference>
<feature type="transmembrane region" description="Helical" evidence="6">
    <location>
        <begin position="120"/>
        <end position="141"/>
    </location>
</feature>
<gene>
    <name evidence="7" type="primary">SSPN</name>
</gene>
<dbReference type="RefSeq" id="XP_028913458.1">
    <property type="nucleotide sequence ID" value="XM_029057625.2"/>
</dbReference>
<evidence type="ECO:0000256" key="4">
    <source>
        <dbReference type="ARBA" id="ARBA00023136"/>
    </source>
</evidence>
<dbReference type="Ensembl" id="ENSOANT00000060562.1">
    <property type="protein sequence ID" value="ENSOANP00000046316.1"/>
    <property type="gene ID" value="ENSOANG00000045085.1"/>
</dbReference>
<dbReference type="CTD" id="8082"/>
<dbReference type="GeneTree" id="ENSGT00390000007747"/>
<dbReference type="InterPro" id="IPR030429">
    <property type="entry name" value="Sarcospan"/>
</dbReference>
<feature type="transmembrane region" description="Helical" evidence="6">
    <location>
        <begin position="193"/>
        <end position="215"/>
    </location>
</feature>
<evidence type="ECO:0000256" key="6">
    <source>
        <dbReference type="SAM" id="Phobius"/>
    </source>
</evidence>
<reference evidence="7 8" key="1">
    <citation type="journal article" date="2008" name="Nature">
        <title>Genome analysis of the platypus reveals unique signatures of evolution.</title>
        <authorList>
            <person name="Warren W.C."/>
            <person name="Hillier L.W."/>
            <person name="Marshall Graves J.A."/>
            <person name="Birney E."/>
            <person name="Ponting C.P."/>
            <person name="Grutzner F."/>
            <person name="Belov K."/>
            <person name="Miller W."/>
            <person name="Clarke L."/>
            <person name="Chinwalla A.T."/>
            <person name="Yang S.P."/>
            <person name="Heger A."/>
            <person name="Locke D.P."/>
            <person name="Miethke P."/>
            <person name="Waters P.D."/>
            <person name="Veyrunes F."/>
            <person name="Fulton L."/>
            <person name="Fulton B."/>
            <person name="Graves T."/>
            <person name="Wallis J."/>
            <person name="Puente X.S."/>
            <person name="Lopez-Otin C."/>
            <person name="Ordonez G.R."/>
            <person name="Eichler E.E."/>
            <person name="Chen L."/>
            <person name="Cheng Z."/>
            <person name="Deakin J.E."/>
            <person name="Alsop A."/>
            <person name="Thompson K."/>
            <person name="Kirby P."/>
            <person name="Papenfuss A.T."/>
            <person name="Wakefield M.J."/>
            <person name="Olender T."/>
            <person name="Lancet D."/>
            <person name="Huttley G.A."/>
            <person name="Smit A.F."/>
            <person name="Pask A."/>
            <person name="Temple-Smith P."/>
            <person name="Batzer M.A."/>
            <person name="Walker J.A."/>
            <person name="Konkel M.K."/>
            <person name="Harris R.S."/>
            <person name="Whittington C.M."/>
            <person name="Wong E.S."/>
            <person name="Gemmell N.J."/>
            <person name="Buschiazzo E."/>
            <person name="Vargas Jentzsch I.M."/>
            <person name="Merkel A."/>
            <person name="Schmitz J."/>
            <person name="Zemann A."/>
            <person name="Churakov G."/>
            <person name="Kriegs J.O."/>
            <person name="Brosius J."/>
            <person name="Murchison E.P."/>
            <person name="Sachidanandam R."/>
            <person name="Smith C."/>
            <person name="Hannon G.J."/>
            <person name="Tsend-Ayush E."/>
            <person name="McMillan D."/>
            <person name="Attenborough R."/>
            <person name="Rens W."/>
            <person name="Ferguson-Smith M."/>
            <person name="Lefevre C.M."/>
            <person name="Sharp J.A."/>
            <person name="Nicholas K.R."/>
            <person name="Ray D.A."/>
            <person name="Kube M."/>
            <person name="Reinhardt R."/>
            <person name="Pringle T.H."/>
            <person name="Taylor J."/>
            <person name="Jones R.C."/>
            <person name="Nixon B."/>
            <person name="Dacheux J.L."/>
            <person name="Niwa H."/>
            <person name="Sekita Y."/>
            <person name="Huang X."/>
            <person name="Stark A."/>
            <person name="Kheradpour P."/>
            <person name="Kellis M."/>
            <person name="Flicek P."/>
            <person name="Chen Y."/>
            <person name="Webber C."/>
            <person name="Hardison R."/>
            <person name="Nelson J."/>
            <person name="Hallsworth-Pepin K."/>
            <person name="Delehaunty K."/>
            <person name="Markovic C."/>
            <person name="Minx P."/>
            <person name="Feng Y."/>
            <person name="Kremitzki C."/>
            <person name="Mitreva M."/>
            <person name="Glasscock J."/>
            <person name="Wylie T."/>
            <person name="Wohldmann P."/>
            <person name="Thiru P."/>
            <person name="Nhan M.N."/>
            <person name="Pohl C.S."/>
            <person name="Smith S.M."/>
            <person name="Hou S."/>
            <person name="Nefedov M."/>
            <person name="de Jong P.J."/>
            <person name="Renfree M.B."/>
            <person name="Mardis E.R."/>
            <person name="Wilson R.K."/>
        </authorList>
    </citation>
    <scope>NUCLEOTIDE SEQUENCE [LARGE SCALE GENOMIC DNA]</scope>
    <source>
        <strain evidence="7 8">Glennie</strain>
    </source>
</reference>
<feature type="transmembrane region" description="Helical" evidence="6">
    <location>
        <begin position="85"/>
        <end position="108"/>
    </location>
</feature>
<dbReference type="GO" id="GO:0030133">
    <property type="term" value="C:transport vesicle"/>
    <property type="evidence" value="ECO:0007669"/>
    <property type="project" value="Ensembl"/>
</dbReference>
<protein>
    <submittedName>
        <fullName evidence="7">Sarcospan</fullName>
    </submittedName>
</protein>
<feature type="transmembrane region" description="Helical" evidence="6">
    <location>
        <begin position="51"/>
        <end position="73"/>
    </location>
</feature>
<evidence type="ECO:0000256" key="3">
    <source>
        <dbReference type="ARBA" id="ARBA00022989"/>
    </source>
</evidence>